<evidence type="ECO:0000313" key="1">
    <source>
        <dbReference type="EMBL" id="GBM43583.1"/>
    </source>
</evidence>
<organism evidence="1 2">
    <name type="scientific">Araneus ventricosus</name>
    <name type="common">Orbweaver spider</name>
    <name type="synonym">Epeira ventricosa</name>
    <dbReference type="NCBI Taxonomy" id="182803"/>
    <lineage>
        <taxon>Eukaryota</taxon>
        <taxon>Metazoa</taxon>
        <taxon>Ecdysozoa</taxon>
        <taxon>Arthropoda</taxon>
        <taxon>Chelicerata</taxon>
        <taxon>Arachnida</taxon>
        <taxon>Araneae</taxon>
        <taxon>Araneomorphae</taxon>
        <taxon>Entelegynae</taxon>
        <taxon>Araneoidea</taxon>
        <taxon>Araneidae</taxon>
        <taxon>Araneus</taxon>
    </lineage>
</organism>
<accession>A0A4Y2FQW0</accession>
<proteinExistence type="predicted"/>
<comment type="caution">
    <text evidence="1">The sequence shown here is derived from an EMBL/GenBank/DDBJ whole genome shotgun (WGS) entry which is preliminary data.</text>
</comment>
<dbReference type="Proteomes" id="UP000499080">
    <property type="component" value="Unassembled WGS sequence"/>
</dbReference>
<sequence>MKTSGSSCSSAKLTEISVSTELFCIRDCQRFLYRVFGRGASISVRGPFAMLDETILEASYASELSGLRFLKSAIVVASCDPRNVRP</sequence>
<reference evidence="1 2" key="1">
    <citation type="journal article" date="2019" name="Sci. Rep.">
        <title>Orb-weaving spider Araneus ventricosus genome elucidates the spidroin gene catalogue.</title>
        <authorList>
            <person name="Kono N."/>
            <person name="Nakamura H."/>
            <person name="Ohtoshi R."/>
            <person name="Moran D.A.P."/>
            <person name="Shinohara A."/>
            <person name="Yoshida Y."/>
            <person name="Fujiwara M."/>
            <person name="Mori M."/>
            <person name="Tomita M."/>
            <person name="Arakawa K."/>
        </authorList>
    </citation>
    <scope>NUCLEOTIDE SEQUENCE [LARGE SCALE GENOMIC DNA]</scope>
</reference>
<protein>
    <submittedName>
        <fullName evidence="1">Uncharacterized protein</fullName>
    </submittedName>
</protein>
<dbReference type="EMBL" id="BGPR01001034">
    <property type="protein sequence ID" value="GBM43583.1"/>
    <property type="molecule type" value="Genomic_DNA"/>
</dbReference>
<dbReference type="AlphaFoldDB" id="A0A4Y2FQW0"/>
<gene>
    <name evidence="1" type="ORF">AVEN_67092_1</name>
</gene>
<name>A0A4Y2FQW0_ARAVE</name>
<keyword evidence="2" id="KW-1185">Reference proteome</keyword>
<evidence type="ECO:0000313" key="2">
    <source>
        <dbReference type="Proteomes" id="UP000499080"/>
    </source>
</evidence>